<proteinExistence type="predicted"/>
<evidence type="ECO:0000259" key="2">
    <source>
        <dbReference type="Pfam" id="PF09832"/>
    </source>
</evidence>
<dbReference type="RefSeq" id="WP_091430051.1">
    <property type="nucleotide sequence ID" value="NZ_FOJB01000001.1"/>
</dbReference>
<gene>
    <name evidence="3" type="ORF">SAMN05444851_1843</name>
</gene>
<reference evidence="3 4" key="1">
    <citation type="submission" date="2016-10" db="EMBL/GenBank/DDBJ databases">
        <authorList>
            <person name="de Groot N.N."/>
        </authorList>
    </citation>
    <scope>NUCLEOTIDE SEQUENCE [LARGE SCALE GENOMIC DNA]</scope>
    <source>
        <strain evidence="3 4">DSM 29439</strain>
    </source>
</reference>
<evidence type="ECO:0000313" key="3">
    <source>
        <dbReference type="EMBL" id="SEW17068.1"/>
    </source>
</evidence>
<dbReference type="EMBL" id="FOJB01000001">
    <property type="protein sequence ID" value="SEW17068.1"/>
    <property type="molecule type" value="Genomic_DNA"/>
</dbReference>
<name>A0A1I0PRU4_9RHOB</name>
<dbReference type="AlphaFoldDB" id="A0A1I0PRU4"/>
<sequence>MRNLLPALVAAALLGTPVLAAETYEQRLAIATGYIEATLEDMDMEAMVKTMWQPLVNDVTAKGIPLNDDQIARIDQLYQDEMTGPMYDIMRDQAAVMAELFTFDEIKAIRDFYATDLGRSAMSKLPQVTERQTPMVIKMVQEKMPEIIPKVQAILSEGAEAE</sequence>
<dbReference type="InterPro" id="IPR018637">
    <property type="entry name" value="DUF2059"/>
</dbReference>
<dbReference type="Pfam" id="PF09832">
    <property type="entry name" value="DUF2059"/>
    <property type="match status" value="1"/>
</dbReference>
<keyword evidence="4" id="KW-1185">Reference proteome</keyword>
<evidence type="ECO:0000313" key="4">
    <source>
        <dbReference type="Proteomes" id="UP000199650"/>
    </source>
</evidence>
<feature type="chain" id="PRO_5011435114" description="DUF2059 domain-containing protein" evidence="1">
    <location>
        <begin position="21"/>
        <end position="162"/>
    </location>
</feature>
<evidence type="ECO:0000256" key="1">
    <source>
        <dbReference type="SAM" id="SignalP"/>
    </source>
</evidence>
<dbReference type="OrthoDB" id="7868692at2"/>
<keyword evidence="1" id="KW-0732">Signal</keyword>
<feature type="signal peptide" evidence="1">
    <location>
        <begin position="1"/>
        <end position="20"/>
    </location>
</feature>
<protein>
    <recommendedName>
        <fullName evidence="2">DUF2059 domain-containing protein</fullName>
    </recommendedName>
</protein>
<organism evidence="3 4">
    <name type="scientific">Aliiroseovarius sediminilitoris</name>
    <dbReference type="NCBI Taxonomy" id="1173584"/>
    <lineage>
        <taxon>Bacteria</taxon>
        <taxon>Pseudomonadati</taxon>
        <taxon>Pseudomonadota</taxon>
        <taxon>Alphaproteobacteria</taxon>
        <taxon>Rhodobacterales</taxon>
        <taxon>Paracoccaceae</taxon>
        <taxon>Aliiroseovarius</taxon>
    </lineage>
</organism>
<dbReference type="Proteomes" id="UP000199650">
    <property type="component" value="Unassembled WGS sequence"/>
</dbReference>
<feature type="domain" description="DUF2059" evidence="2">
    <location>
        <begin position="89"/>
        <end position="145"/>
    </location>
</feature>
<dbReference type="STRING" id="1173584.SAMN05444851_1843"/>
<accession>A0A1I0PRU4</accession>